<dbReference type="EMBL" id="JAWDGP010002489">
    <property type="protein sequence ID" value="KAK3782694.1"/>
    <property type="molecule type" value="Genomic_DNA"/>
</dbReference>
<dbReference type="Proteomes" id="UP001283361">
    <property type="component" value="Unassembled WGS sequence"/>
</dbReference>
<reference evidence="1" key="1">
    <citation type="journal article" date="2023" name="G3 (Bethesda)">
        <title>A reference genome for the long-term kleptoplast-retaining sea slug Elysia crispata morphotype clarki.</title>
        <authorList>
            <person name="Eastman K.E."/>
            <person name="Pendleton A.L."/>
            <person name="Shaikh M.A."/>
            <person name="Suttiyut T."/>
            <person name="Ogas R."/>
            <person name="Tomko P."/>
            <person name="Gavelis G."/>
            <person name="Widhalm J.R."/>
            <person name="Wisecaver J.H."/>
        </authorList>
    </citation>
    <scope>NUCLEOTIDE SEQUENCE</scope>
    <source>
        <strain evidence="1">ECLA1</strain>
    </source>
</reference>
<evidence type="ECO:0000313" key="1">
    <source>
        <dbReference type="EMBL" id="KAK3782694.1"/>
    </source>
</evidence>
<proteinExistence type="predicted"/>
<protein>
    <submittedName>
        <fullName evidence="1">Uncharacterized protein</fullName>
    </submittedName>
</protein>
<keyword evidence="2" id="KW-1185">Reference proteome</keyword>
<dbReference type="AlphaFoldDB" id="A0AAE1A7H9"/>
<name>A0AAE1A7H9_9GAST</name>
<evidence type="ECO:0000313" key="2">
    <source>
        <dbReference type="Proteomes" id="UP001283361"/>
    </source>
</evidence>
<gene>
    <name evidence="1" type="ORF">RRG08_037697</name>
</gene>
<comment type="caution">
    <text evidence="1">The sequence shown here is derived from an EMBL/GenBank/DDBJ whole genome shotgun (WGS) entry which is preliminary data.</text>
</comment>
<sequence>MPGGLPTAASAAATGVACYVLNRVHDLTTGTVPWKLRTSTGLDSIERKFYLDDFKLSKVASTDEMLYTVQPRSVKVAVQCVSE</sequence>
<organism evidence="1 2">
    <name type="scientific">Elysia crispata</name>
    <name type="common">lettuce slug</name>
    <dbReference type="NCBI Taxonomy" id="231223"/>
    <lineage>
        <taxon>Eukaryota</taxon>
        <taxon>Metazoa</taxon>
        <taxon>Spiralia</taxon>
        <taxon>Lophotrochozoa</taxon>
        <taxon>Mollusca</taxon>
        <taxon>Gastropoda</taxon>
        <taxon>Heterobranchia</taxon>
        <taxon>Euthyneura</taxon>
        <taxon>Panpulmonata</taxon>
        <taxon>Sacoglossa</taxon>
        <taxon>Placobranchoidea</taxon>
        <taxon>Plakobranchidae</taxon>
        <taxon>Elysia</taxon>
    </lineage>
</organism>
<accession>A0AAE1A7H9</accession>